<name>A0A6A5KA24_9PLEO</name>
<accession>A0A6A5KA24</accession>
<feature type="transmembrane region" description="Helical" evidence="2">
    <location>
        <begin position="130"/>
        <end position="152"/>
    </location>
</feature>
<dbReference type="EMBL" id="ML975298">
    <property type="protein sequence ID" value="KAF1834715.1"/>
    <property type="molecule type" value="Genomic_DNA"/>
</dbReference>
<sequence length="287" mass="31680">MALSKLRFLPPALTLIFSIIALVFSLLAITSKKWAVRDNYRPEDTPRDWNEPFYTLYRAPFIICTAYQDVQTEPDDSKIAAPSVICSNFRPFGHNRTSCELEVATQDDSVPTVGDRRLCQQIHYAGNFGIASTVFIGVGFLLTGAMVIMTLLRNRHGQTTAPHDANGRKEERAQNSPASHQRHIRKSTITSYIHLSLLVFLFIGFACGLISQFYGVVGFMQSSPNQADYASSTGSGASDETNVYGNHGSWYQGVALSVYATCAWAFAAAAGTMACRVWRLPNWTVST</sequence>
<proteinExistence type="predicted"/>
<gene>
    <name evidence="3" type="ORF">BDW02DRAFT_568821</name>
</gene>
<evidence type="ECO:0000256" key="1">
    <source>
        <dbReference type="SAM" id="MobiDB-lite"/>
    </source>
</evidence>
<protein>
    <submittedName>
        <fullName evidence="3">Uncharacterized protein</fullName>
    </submittedName>
</protein>
<feature type="transmembrane region" description="Helical" evidence="2">
    <location>
        <begin position="250"/>
        <end position="270"/>
    </location>
</feature>
<reference evidence="3" key="1">
    <citation type="submission" date="2020-01" db="EMBL/GenBank/DDBJ databases">
        <authorList>
            <consortium name="DOE Joint Genome Institute"/>
            <person name="Haridas S."/>
            <person name="Albert R."/>
            <person name="Binder M."/>
            <person name="Bloem J."/>
            <person name="Labutti K."/>
            <person name="Salamov A."/>
            <person name="Andreopoulos B."/>
            <person name="Baker S.E."/>
            <person name="Barry K."/>
            <person name="Bills G."/>
            <person name="Bluhm B.H."/>
            <person name="Cannon C."/>
            <person name="Castanera R."/>
            <person name="Culley D.E."/>
            <person name="Daum C."/>
            <person name="Ezra D."/>
            <person name="Gonzalez J.B."/>
            <person name="Henrissat B."/>
            <person name="Kuo A."/>
            <person name="Liang C."/>
            <person name="Lipzen A."/>
            <person name="Lutzoni F."/>
            <person name="Magnuson J."/>
            <person name="Mondo S."/>
            <person name="Nolan M."/>
            <person name="Ohm R."/>
            <person name="Pangilinan J."/>
            <person name="Park H.-J."/>
            <person name="Ramirez L."/>
            <person name="Alfaro M."/>
            <person name="Sun H."/>
            <person name="Tritt A."/>
            <person name="Yoshinaga Y."/>
            <person name="Zwiers L.-H."/>
            <person name="Turgeon B.G."/>
            <person name="Goodwin S.B."/>
            <person name="Spatafora J.W."/>
            <person name="Crous P.W."/>
            <person name="Grigoriev I.V."/>
        </authorList>
    </citation>
    <scope>NUCLEOTIDE SEQUENCE</scope>
    <source>
        <strain evidence="3">P77</strain>
    </source>
</reference>
<keyword evidence="2" id="KW-0812">Transmembrane</keyword>
<organism evidence="3 4">
    <name type="scientific">Decorospora gaudefroyi</name>
    <dbReference type="NCBI Taxonomy" id="184978"/>
    <lineage>
        <taxon>Eukaryota</taxon>
        <taxon>Fungi</taxon>
        <taxon>Dikarya</taxon>
        <taxon>Ascomycota</taxon>
        <taxon>Pezizomycotina</taxon>
        <taxon>Dothideomycetes</taxon>
        <taxon>Pleosporomycetidae</taxon>
        <taxon>Pleosporales</taxon>
        <taxon>Pleosporineae</taxon>
        <taxon>Pleosporaceae</taxon>
        <taxon>Decorospora</taxon>
    </lineage>
</organism>
<dbReference type="AlphaFoldDB" id="A0A6A5KA24"/>
<keyword evidence="4" id="KW-1185">Reference proteome</keyword>
<keyword evidence="2" id="KW-0472">Membrane</keyword>
<feature type="region of interest" description="Disordered" evidence="1">
    <location>
        <begin position="158"/>
        <end position="183"/>
    </location>
</feature>
<dbReference type="Proteomes" id="UP000800040">
    <property type="component" value="Unassembled WGS sequence"/>
</dbReference>
<keyword evidence="2" id="KW-1133">Transmembrane helix</keyword>
<evidence type="ECO:0000256" key="2">
    <source>
        <dbReference type="SAM" id="Phobius"/>
    </source>
</evidence>
<feature type="transmembrane region" description="Helical" evidence="2">
    <location>
        <begin position="192"/>
        <end position="214"/>
    </location>
</feature>
<dbReference type="OrthoDB" id="3519019at2759"/>
<evidence type="ECO:0000313" key="4">
    <source>
        <dbReference type="Proteomes" id="UP000800040"/>
    </source>
</evidence>
<evidence type="ECO:0000313" key="3">
    <source>
        <dbReference type="EMBL" id="KAF1834715.1"/>
    </source>
</evidence>
<feature type="transmembrane region" description="Helical" evidence="2">
    <location>
        <begin position="12"/>
        <end position="30"/>
    </location>
</feature>